<dbReference type="HOGENOM" id="CLU_2064617_0_0_1"/>
<dbReference type="Gramene" id="ERN03467">
    <property type="protein sequence ID" value="ERN03467"/>
    <property type="gene ID" value="AMTR_s00003p00267600"/>
</dbReference>
<protein>
    <submittedName>
        <fullName evidence="2">Uncharacterized protein</fullName>
    </submittedName>
</protein>
<evidence type="ECO:0000256" key="1">
    <source>
        <dbReference type="SAM" id="MobiDB-lite"/>
    </source>
</evidence>
<feature type="region of interest" description="Disordered" evidence="1">
    <location>
        <begin position="1"/>
        <end position="41"/>
    </location>
</feature>
<name>W1P0V0_AMBTC</name>
<dbReference type="Proteomes" id="UP000017836">
    <property type="component" value="Unassembled WGS sequence"/>
</dbReference>
<gene>
    <name evidence="2" type="ORF">AMTR_s00003p00267600</name>
</gene>
<sequence>MAMAMVEQLVESPSRLGPNMDDLGIDGGDQDGVSSPRVGRCKPSGWKSGKEYLGDKGQRDVLTPQDFYRKCKGPHHIRDCPKRDETMPLSLKCFICDGPHKARECSEREFLNALVAKLE</sequence>
<proteinExistence type="predicted"/>
<evidence type="ECO:0000313" key="3">
    <source>
        <dbReference type="Proteomes" id="UP000017836"/>
    </source>
</evidence>
<evidence type="ECO:0000313" key="2">
    <source>
        <dbReference type="EMBL" id="ERN03467.1"/>
    </source>
</evidence>
<organism evidence="2 3">
    <name type="scientific">Amborella trichopoda</name>
    <dbReference type="NCBI Taxonomy" id="13333"/>
    <lineage>
        <taxon>Eukaryota</taxon>
        <taxon>Viridiplantae</taxon>
        <taxon>Streptophyta</taxon>
        <taxon>Embryophyta</taxon>
        <taxon>Tracheophyta</taxon>
        <taxon>Spermatophyta</taxon>
        <taxon>Magnoliopsida</taxon>
        <taxon>Amborellales</taxon>
        <taxon>Amborellaceae</taxon>
        <taxon>Amborella</taxon>
    </lineage>
</organism>
<dbReference type="AlphaFoldDB" id="W1P0V0"/>
<reference evidence="3" key="1">
    <citation type="journal article" date="2013" name="Science">
        <title>The Amborella genome and the evolution of flowering plants.</title>
        <authorList>
            <consortium name="Amborella Genome Project"/>
        </authorList>
    </citation>
    <scope>NUCLEOTIDE SEQUENCE [LARGE SCALE GENOMIC DNA]</scope>
</reference>
<dbReference type="EMBL" id="KI394358">
    <property type="protein sequence ID" value="ERN03467.1"/>
    <property type="molecule type" value="Genomic_DNA"/>
</dbReference>
<keyword evidence="3" id="KW-1185">Reference proteome</keyword>
<accession>W1P0V0</accession>